<evidence type="ECO:0000256" key="16">
    <source>
        <dbReference type="ARBA" id="ARBA00034438"/>
    </source>
</evidence>
<sequence length="292" mass="33800">MADSSEKTPALRVSQLDAAELDGEVVHIIKAQLNKLFKYHKSNILVTYDPEVSALIKTLIWRFSIYAHDSTIGQQILNLKYSGADPQTSWMSRRQKILYGLILIVCPWLRERADNLVELAGLSQYHAKVRKLLKWLDIGLKLAAVWNFLVFLQRGVYQTLTERVLGVQATFPDRQGMRQVSFEYMTRELLWHGFSEFLFFTLPLINFQRVKNFVRRHILPRQDDSSQDGLRVMECAVCEDVPTNPQEIGCPHLFCYYCIQSNYKADPRFSCPRCQTSIPSVNSIRSYRTVIS</sequence>
<comment type="subcellular location">
    <subcellularLocation>
        <location evidence="1">Peroxisome membrane</location>
        <topology evidence="1">Multi-pass membrane protein</topology>
    </subcellularLocation>
</comment>
<evidence type="ECO:0000256" key="9">
    <source>
        <dbReference type="ARBA" id="ARBA00022786"/>
    </source>
</evidence>
<comment type="similarity">
    <text evidence="3">Belongs to the pex2/pex10/pex12 family.</text>
</comment>
<name>A0A8B8EQ38_CRAVI</name>
<dbReference type="PROSITE" id="PS00518">
    <property type="entry name" value="ZF_RING_1"/>
    <property type="match status" value="1"/>
</dbReference>
<dbReference type="InterPro" id="IPR001841">
    <property type="entry name" value="Znf_RING"/>
</dbReference>
<gene>
    <name evidence="22" type="primary">LOC111135891</name>
</gene>
<dbReference type="Pfam" id="PF00097">
    <property type="entry name" value="zf-C3HC4"/>
    <property type="match status" value="1"/>
</dbReference>
<evidence type="ECO:0000256" key="18">
    <source>
        <dbReference type="ARBA" id="ARBA00034543"/>
    </source>
</evidence>
<dbReference type="RefSeq" id="XP_022342050.1">
    <property type="nucleotide sequence ID" value="XM_022486342.1"/>
</dbReference>
<dbReference type="EC" id="2.3.2.36" evidence="17"/>
<keyword evidence="8 19" id="KW-0863">Zinc-finger</keyword>
<dbReference type="Proteomes" id="UP000694844">
    <property type="component" value="Chromosome 5"/>
</dbReference>
<keyword evidence="9" id="KW-0833">Ubl conjugation pathway</keyword>
<dbReference type="GO" id="GO:0008270">
    <property type="term" value="F:zinc ion binding"/>
    <property type="evidence" value="ECO:0007669"/>
    <property type="project" value="UniProtKB-KW"/>
</dbReference>
<keyword evidence="14" id="KW-0576">Peroxisome</keyword>
<organism evidence="21 22">
    <name type="scientific">Crassostrea virginica</name>
    <name type="common">Eastern oyster</name>
    <dbReference type="NCBI Taxonomy" id="6565"/>
    <lineage>
        <taxon>Eukaryota</taxon>
        <taxon>Metazoa</taxon>
        <taxon>Spiralia</taxon>
        <taxon>Lophotrochozoa</taxon>
        <taxon>Mollusca</taxon>
        <taxon>Bivalvia</taxon>
        <taxon>Autobranchia</taxon>
        <taxon>Pteriomorphia</taxon>
        <taxon>Ostreida</taxon>
        <taxon>Ostreoidea</taxon>
        <taxon>Ostreidae</taxon>
        <taxon>Crassostrea</taxon>
    </lineage>
</organism>
<evidence type="ECO:0000256" key="11">
    <source>
        <dbReference type="ARBA" id="ARBA00022927"/>
    </source>
</evidence>
<dbReference type="PANTHER" id="PTHR48178">
    <property type="entry name" value="PEROXISOME BIOGENESIS FACTOR 2"/>
    <property type="match status" value="1"/>
</dbReference>
<dbReference type="AlphaFoldDB" id="A0A8B8EQ38"/>
<evidence type="ECO:0000256" key="10">
    <source>
        <dbReference type="ARBA" id="ARBA00022833"/>
    </source>
</evidence>
<dbReference type="InterPro" id="IPR025654">
    <property type="entry name" value="PEX2/10"/>
</dbReference>
<dbReference type="SMART" id="SM00184">
    <property type="entry name" value="RING"/>
    <property type="match status" value="1"/>
</dbReference>
<evidence type="ECO:0000256" key="7">
    <source>
        <dbReference type="ARBA" id="ARBA00022723"/>
    </source>
</evidence>
<reference evidence="22" key="1">
    <citation type="submission" date="2025-08" db="UniProtKB">
        <authorList>
            <consortium name="RefSeq"/>
        </authorList>
    </citation>
    <scope>IDENTIFICATION</scope>
    <source>
        <tissue evidence="22">Whole sample</tissue>
    </source>
</reference>
<keyword evidence="11" id="KW-0653">Protein transport</keyword>
<evidence type="ECO:0000256" key="8">
    <source>
        <dbReference type="ARBA" id="ARBA00022771"/>
    </source>
</evidence>
<dbReference type="GO" id="GO:0016558">
    <property type="term" value="P:protein import into peroxisome matrix"/>
    <property type="evidence" value="ECO:0007669"/>
    <property type="project" value="InterPro"/>
</dbReference>
<evidence type="ECO:0000256" key="15">
    <source>
        <dbReference type="ARBA" id="ARBA00032511"/>
    </source>
</evidence>
<comment type="pathway">
    <text evidence="2">Protein modification; protein ubiquitination.</text>
</comment>
<evidence type="ECO:0000256" key="6">
    <source>
        <dbReference type="ARBA" id="ARBA00022692"/>
    </source>
</evidence>
<evidence type="ECO:0000256" key="17">
    <source>
        <dbReference type="ARBA" id="ARBA00034523"/>
    </source>
</evidence>
<keyword evidence="5" id="KW-0808">Transferase</keyword>
<dbReference type="Gene3D" id="3.30.40.10">
    <property type="entry name" value="Zinc/RING finger domain, C3HC4 (zinc finger)"/>
    <property type="match status" value="1"/>
</dbReference>
<dbReference type="GeneID" id="111135891"/>
<evidence type="ECO:0000256" key="3">
    <source>
        <dbReference type="ARBA" id="ARBA00008704"/>
    </source>
</evidence>
<accession>A0A8B8EQ38</accession>
<evidence type="ECO:0000313" key="21">
    <source>
        <dbReference type="Proteomes" id="UP000694844"/>
    </source>
</evidence>
<evidence type="ECO:0000256" key="1">
    <source>
        <dbReference type="ARBA" id="ARBA00004585"/>
    </source>
</evidence>
<evidence type="ECO:0000256" key="14">
    <source>
        <dbReference type="ARBA" id="ARBA00023140"/>
    </source>
</evidence>
<evidence type="ECO:0000313" key="22">
    <source>
        <dbReference type="RefSeq" id="XP_022342050.1"/>
    </source>
</evidence>
<protein>
    <recommendedName>
        <fullName evidence="18">Peroxisome biogenesis factor 2</fullName>
        <ecNumber evidence="17">2.3.2.36</ecNumber>
    </recommendedName>
    <alternativeName>
        <fullName evidence="15">Peroxin-2</fullName>
    </alternativeName>
</protein>
<comment type="catalytic activity">
    <reaction evidence="16">
        <text>[E2 ubiquitin-conjugating enzyme]-S-ubiquitinyl-L-cysteine + [acceptor protein]-L-cysteine = [E2 ubiquitin-conjugating enzyme]-L-cysteine + [acceptor protein]-S-ubiquitinyl-L-cysteine.</text>
        <dbReference type="EC" id="2.3.2.36"/>
    </reaction>
</comment>
<keyword evidence="4" id="KW-0813">Transport</keyword>
<dbReference type="InterPro" id="IPR017907">
    <property type="entry name" value="Znf_RING_CS"/>
</dbReference>
<evidence type="ECO:0000256" key="12">
    <source>
        <dbReference type="ARBA" id="ARBA00022989"/>
    </source>
</evidence>
<evidence type="ECO:0000256" key="4">
    <source>
        <dbReference type="ARBA" id="ARBA00022448"/>
    </source>
</evidence>
<dbReference type="GO" id="GO:0061630">
    <property type="term" value="F:ubiquitin protein ligase activity"/>
    <property type="evidence" value="ECO:0007669"/>
    <property type="project" value="UniProtKB-EC"/>
</dbReference>
<evidence type="ECO:0000256" key="19">
    <source>
        <dbReference type="PROSITE-ProRule" id="PRU00175"/>
    </source>
</evidence>
<keyword evidence="7" id="KW-0479">Metal-binding</keyword>
<feature type="domain" description="RING-type" evidence="20">
    <location>
        <begin position="235"/>
        <end position="275"/>
    </location>
</feature>
<evidence type="ECO:0000256" key="13">
    <source>
        <dbReference type="ARBA" id="ARBA00023136"/>
    </source>
</evidence>
<keyword evidence="13" id="KW-0472">Membrane</keyword>
<keyword evidence="6" id="KW-0812">Transmembrane</keyword>
<evidence type="ECO:0000256" key="5">
    <source>
        <dbReference type="ARBA" id="ARBA00022679"/>
    </source>
</evidence>
<dbReference type="PROSITE" id="PS50089">
    <property type="entry name" value="ZF_RING_2"/>
    <property type="match status" value="1"/>
</dbReference>
<dbReference type="CDD" id="cd16526">
    <property type="entry name" value="RING-HC_PEX2"/>
    <property type="match status" value="1"/>
</dbReference>
<dbReference type="InterPro" id="IPR006845">
    <property type="entry name" value="Pex_N"/>
</dbReference>
<keyword evidence="21" id="KW-1185">Reference proteome</keyword>
<proteinExistence type="inferred from homology"/>
<dbReference type="PANTHER" id="PTHR48178:SF1">
    <property type="entry name" value="PEROXISOME BIOGENESIS FACTOR 2"/>
    <property type="match status" value="1"/>
</dbReference>
<dbReference type="OrthoDB" id="1701437at2759"/>
<dbReference type="KEGG" id="cvn:111135891"/>
<dbReference type="SUPFAM" id="SSF57850">
    <property type="entry name" value="RING/U-box"/>
    <property type="match status" value="1"/>
</dbReference>
<dbReference type="GO" id="GO:0005778">
    <property type="term" value="C:peroxisomal membrane"/>
    <property type="evidence" value="ECO:0007669"/>
    <property type="project" value="UniProtKB-SubCell"/>
</dbReference>
<dbReference type="InterPro" id="IPR045859">
    <property type="entry name" value="RING-HC_PEX2"/>
</dbReference>
<evidence type="ECO:0000256" key="2">
    <source>
        <dbReference type="ARBA" id="ARBA00004906"/>
    </source>
</evidence>
<dbReference type="Pfam" id="PF04757">
    <property type="entry name" value="Pex2_Pex12"/>
    <property type="match status" value="1"/>
</dbReference>
<keyword evidence="10" id="KW-0862">Zinc</keyword>
<evidence type="ECO:0000259" key="20">
    <source>
        <dbReference type="PROSITE" id="PS50089"/>
    </source>
</evidence>
<dbReference type="InterPro" id="IPR018957">
    <property type="entry name" value="Znf_C3HC4_RING-type"/>
</dbReference>
<dbReference type="InterPro" id="IPR013083">
    <property type="entry name" value="Znf_RING/FYVE/PHD"/>
</dbReference>
<keyword evidence="12" id="KW-1133">Transmembrane helix</keyword>